<evidence type="ECO:0000313" key="5">
    <source>
        <dbReference type="EMBL" id="WCT14602.1"/>
    </source>
</evidence>
<dbReference type="InterPro" id="IPR011051">
    <property type="entry name" value="RmlC_Cupin_sf"/>
</dbReference>
<dbReference type="RefSeq" id="WP_273633098.1">
    <property type="nucleotide sequence ID" value="NZ_CP117167.1"/>
</dbReference>
<dbReference type="Pfam" id="PF12833">
    <property type="entry name" value="HTH_18"/>
    <property type="match status" value="1"/>
</dbReference>
<dbReference type="InterPro" id="IPR009057">
    <property type="entry name" value="Homeodomain-like_sf"/>
</dbReference>
<dbReference type="PANTHER" id="PTHR43280:SF27">
    <property type="entry name" value="TRANSCRIPTIONAL REGULATOR MTLR"/>
    <property type="match status" value="1"/>
</dbReference>
<evidence type="ECO:0000256" key="2">
    <source>
        <dbReference type="ARBA" id="ARBA00023125"/>
    </source>
</evidence>
<evidence type="ECO:0000256" key="1">
    <source>
        <dbReference type="ARBA" id="ARBA00023015"/>
    </source>
</evidence>
<dbReference type="SUPFAM" id="SSF46689">
    <property type="entry name" value="Homeodomain-like"/>
    <property type="match status" value="1"/>
</dbReference>
<organism evidence="5 6">
    <name type="scientific">Mucilaginibacter jinjuensis</name>
    <dbReference type="NCBI Taxonomy" id="1176721"/>
    <lineage>
        <taxon>Bacteria</taxon>
        <taxon>Pseudomonadati</taxon>
        <taxon>Bacteroidota</taxon>
        <taxon>Sphingobacteriia</taxon>
        <taxon>Sphingobacteriales</taxon>
        <taxon>Sphingobacteriaceae</taxon>
        <taxon>Mucilaginibacter</taxon>
    </lineage>
</organism>
<dbReference type="EMBL" id="CP117167">
    <property type="protein sequence ID" value="WCT14602.1"/>
    <property type="molecule type" value="Genomic_DNA"/>
</dbReference>
<dbReference type="InterPro" id="IPR018060">
    <property type="entry name" value="HTH_AraC"/>
</dbReference>
<dbReference type="Gene3D" id="1.10.10.60">
    <property type="entry name" value="Homeodomain-like"/>
    <property type="match status" value="2"/>
</dbReference>
<keyword evidence="3" id="KW-0804">Transcription</keyword>
<sequence length="296" mass="34191">MKAILKKATITPNHSFNIHKDVGAEMLSSWHYHPEVELLLIKRSSGTCLIGDYVGPFKNNDVYLLGSNLPHTFRHEHKYLHRTDEKIGESVVILFQQELWGSYFLNLPETQCIGRLIEASKLGLRITGEARKKVARIAEEMMNESPTKRMIHLLSALEIIASGQEYETISSNGFFHEVNSLDQSRINKIFEYTFNNFQRKILVEDVAALIAMGKHSFCRYFKAKTRKTYLDFLIEVRIGHACRLLVEQDMNVAEIGYACGYNNISHFYHQFKTITNKHPLEYRSSYLNKEQTLIAV</sequence>
<keyword evidence="6" id="KW-1185">Reference proteome</keyword>
<dbReference type="SMART" id="SM00342">
    <property type="entry name" value="HTH_ARAC"/>
    <property type="match status" value="1"/>
</dbReference>
<evidence type="ECO:0000256" key="3">
    <source>
        <dbReference type="ARBA" id="ARBA00023163"/>
    </source>
</evidence>
<dbReference type="PANTHER" id="PTHR43280">
    <property type="entry name" value="ARAC-FAMILY TRANSCRIPTIONAL REGULATOR"/>
    <property type="match status" value="1"/>
</dbReference>
<gene>
    <name evidence="5" type="ORF">PQO05_11715</name>
</gene>
<protein>
    <submittedName>
        <fullName evidence="5">AraC family transcriptional regulator</fullName>
    </submittedName>
</protein>
<dbReference type="InterPro" id="IPR014710">
    <property type="entry name" value="RmlC-like_jellyroll"/>
</dbReference>
<name>A0ABY7THJ2_9SPHI</name>
<evidence type="ECO:0000259" key="4">
    <source>
        <dbReference type="PROSITE" id="PS01124"/>
    </source>
</evidence>
<proteinExistence type="predicted"/>
<dbReference type="Proteomes" id="UP001216139">
    <property type="component" value="Chromosome"/>
</dbReference>
<keyword evidence="2" id="KW-0238">DNA-binding</keyword>
<dbReference type="PROSITE" id="PS01124">
    <property type="entry name" value="HTH_ARAC_FAMILY_2"/>
    <property type="match status" value="1"/>
</dbReference>
<evidence type="ECO:0000313" key="6">
    <source>
        <dbReference type="Proteomes" id="UP001216139"/>
    </source>
</evidence>
<keyword evidence="1" id="KW-0805">Transcription regulation</keyword>
<reference evidence="5 6" key="1">
    <citation type="submission" date="2023-02" db="EMBL/GenBank/DDBJ databases">
        <title>Genome sequence of Mucilaginibacter jinjuensis strain KACC 16571.</title>
        <authorList>
            <person name="Kim S."/>
            <person name="Heo J."/>
            <person name="Kwon S.-W."/>
        </authorList>
    </citation>
    <scope>NUCLEOTIDE SEQUENCE [LARGE SCALE GENOMIC DNA]</scope>
    <source>
        <strain evidence="5 6">KACC 16571</strain>
    </source>
</reference>
<dbReference type="Gene3D" id="2.60.120.10">
    <property type="entry name" value="Jelly Rolls"/>
    <property type="match status" value="1"/>
</dbReference>
<accession>A0ABY7THJ2</accession>
<feature type="domain" description="HTH araC/xylS-type" evidence="4">
    <location>
        <begin position="187"/>
        <end position="285"/>
    </location>
</feature>
<dbReference type="SUPFAM" id="SSF51182">
    <property type="entry name" value="RmlC-like cupins"/>
    <property type="match status" value="1"/>
</dbReference>